<dbReference type="InterPro" id="IPR001680">
    <property type="entry name" value="WD40_rpt"/>
</dbReference>
<evidence type="ECO:0000256" key="4">
    <source>
        <dbReference type="ARBA" id="ARBA00022737"/>
    </source>
</evidence>
<dbReference type="OrthoDB" id="27537at2759"/>
<dbReference type="GO" id="GO:0048188">
    <property type="term" value="C:Set1C/COMPASS complex"/>
    <property type="evidence" value="ECO:0007669"/>
    <property type="project" value="TreeGrafter"/>
</dbReference>
<evidence type="ECO:0000256" key="5">
    <source>
        <dbReference type="ARBA" id="ARBA00023242"/>
    </source>
</evidence>
<dbReference type="PROSITE" id="PS50294">
    <property type="entry name" value="WD_REPEATS_REGION"/>
    <property type="match status" value="1"/>
</dbReference>
<evidence type="ECO:0000256" key="3">
    <source>
        <dbReference type="ARBA" id="ARBA00022574"/>
    </source>
</evidence>
<feature type="repeat" description="WD" evidence="6">
    <location>
        <begin position="262"/>
        <end position="284"/>
    </location>
</feature>
<keyword evidence="3 6" id="KW-0853">WD repeat</keyword>
<dbReference type="InterPro" id="IPR037867">
    <property type="entry name" value="Swd2/WDR82"/>
</dbReference>
<proteinExistence type="inferred from homology"/>
<dbReference type="STRING" id="329046.A0A1Y2CSS1"/>
<dbReference type="PANTHER" id="PTHR19861">
    <property type="entry name" value="WD40 REPEAT PROTEIN SWD2"/>
    <property type="match status" value="1"/>
</dbReference>
<evidence type="ECO:0000256" key="6">
    <source>
        <dbReference type="PROSITE-ProRule" id="PRU00221"/>
    </source>
</evidence>
<evidence type="ECO:0000256" key="2">
    <source>
        <dbReference type="ARBA" id="ARBA00005616"/>
    </source>
</evidence>
<dbReference type="InterPro" id="IPR036322">
    <property type="entry name" value="WD40_repeat_dom_sf"/>
</dbReference>
<dbReference type="PANTHER" id="PTHR19861:SF0">
    <property type="entry name" value="WD REPEAT-CONTAINING PROTEIN 82"/>
    <property type="match status" value="1"/>
</dbReference>
<comment type="caution">
    <text evidence="7">The sequence shown here is derived from an EMBL/GenBank/DDBJ whole genome shotgun (WGS) entry which is preliminary data.</text>
</comment>
<dbReference type="GO" id="GO:0003682">
    <property type="term" value="F:chromatin binding"/>
    <property type="evidence" value="ECO:0007669"/>
    <property type="project" value="TreeGrafter"/>
</dbReference>
<evidence type="ECO:0000313" key="8">
    <source>
        <dbReference type="Proteomes" id="UP000193642"/>
    </source>
</evidence>
<sequence>MSEPTNLDGDSLTKERLNSFRVAKVLKHDKPFTCLDFDTSGELLLTTSEDELRMYDCKAGTHKKTSYSKKYGCGISKFTHRPNNILYSSTKEDNAIRYLSFHDNKFLKYFTGHESLVTAIEMCPQDDTFISASRDGEVRLWDLKSNNCHGILKTNSQNPRIAFDPAGIIFAVTTNSSAIRLYDLKSLSAGPFVTFKIPTELGGSTTMSSEWTTIKFSNCGKWLLVGNKQGSSCAIEAFDGKLLWNFADRTCGHYRGPLDMDIGITPDGKYVYGGSDDGSVQFWEPPPVDDATVSALKSHRSIFPCTQLKTLKDPSPLIKFNPRYMMFASAIENQLVWYHSCHHFPISPPSVHPFLSHQTDPRSPRFSTVSFMRGCIK</sequence>
<dbReference type="EMBL" id="MCGO01000008">
    <property type="protein sequence ID" value="ORY50088.1"/>
    <property type="molecule type" value="Genomic_DNA"/>
</dbReference>
<evidence type="ECO:0000256" key="1">
    <source>
        <dbReference type="ARBA" id="ARBA00004123"/>
    </source>
</evidence>
<name>A0A1Y2CSS1_9FUNG</name>
<dbReference type="Pfam" id="PF00400">
    <property type="entry name" value="WD40"/>
    <property type="match status" value="3"/>
</dbReference>
<keyword evidence="5" id="KW-0539">Nucleus</keyword>
<dbReference type="SMART" id="SM00320">
    <property type="entry name" value="WD40"/>
    <property type="match status" value="4"/>
</dbReference>
<dbReference type="Gene3D" id="2.130.10.10">
    <property type="entry name" value="YVTN repeat-like/Quinoprotein amine dehydrogenase"/>
    <property type="match status" value="1"/>
</dbReference>
<evidence type="ECO:0000313" key="7">
    <source>
        <dbReference type="EMBL" id="ORY50088.1"/>
    </source>
</evidence>
<dbReference type="Proteomes" id="UP000193642">
    <property type="component" value="Unassembled WGS sequence"/>
</dbReference>
<comment type="subcellular location">
    <subcellularLocation>
        <location evidence="1">Nucleus</location>
    </subcellularLocation>
</comment>
<dbReference type="PROSITE" id="PS50082">
    <property type="entry name" value="WD_REPEATS_2"/>
    <property type="match status" value="2"/>
</dbReference>
<accession>A0A1Y2CSS1</accession>
<dbReference type="AlphaFoldDB" id="A0A1Y2CSS1"/>
<dbReference type="GO" id="GO:0016070">
    <property type="term" value="P:RNA metabolic process"/>
    <property type="evidence" value="ECO:0007669"/>
    <property type="project" value="UniProtKB-ARBA"/>
</dbReference>
<reference evidence="7 8" key="1">
    <citation type="submission" date="2016-07" db="EMBL/GenBank/DDBJ databases">
        <title>Pervasive Adenine N6-methylation of Active Genes in Fungi.</title>
        <authorList>
            <consortium name="DOE Joint Genome Institute"/>
            <person name="Mondo S.J."/>
            <person name="Dannebaum R.O."/>
            <person name="Kuo R.C."/>
            <person name="Labutti K."/>
            <person name="Haridas S."/>
            <person name="Kuo A."/>
            <person name="Salamov A."/>
            <person name="Ahrendt S.R."/>
            <person name="Lipzen A."/>
            <person name="Sullivan W."/>
            <person name="Andreopoulos W.B."/>
            <person name="Clum A."/>
            <person name="Lindquist E."/>
            <person name="Daum C."/>
            <person name="Ramamoorthy G.K."/>
            <person name="Gryganskyi A."/>
            <person name="Culley D."/>
            <person name="Magnuson J.K."/>
            <person name="James T.Y."/>
            <person name="O'Malley M.A."/>
            <person name="Stajich J.E."/>
            <person name="Spatafora J.W."/>
            <person name="Visel A."/>
            <person name="Grigoriev I.V."/>
        </authorList>
    </citation>
    <scope>NUCLEOTIDE SEQUENCE [LARGE SCALE GENOMIC DNA]</scope>
    <source>
        <strain evidence="7 8">JEL800</strain>
    </source>
</reference>
<keyword evidence="4" id="KW-0677">Repeat</keyword>
<feature type="repeat" description="WD" evidence="6">
    <location>
        <begin position="110"/>
        <end position="151"/>
    </location>
</feature>
<keyword evidence="8" id="KW-1185">Reference proteome</keyword>
<protein>
    <submittedName>
        <fullName evidence="7">WD40 repeat-like protein</fullName>
    </submittedName>
</protein>
<dbReference type="InterPro" id="IPR015943">
    <property type="entry name" value="WD40/YVTN_repeat-like_dom_sf"/>
</dbReference>
<comment type="similarity">
    <text evidence="2">Belongs to the WD repeat SWD2 family.</text>
</comment>
<organism evidence="7 8">
    <name type="scientific">Rhizoclosmatium globosum</name>
    <dbReference type="NCBI Taxonomy" id="329046"/>
    <lineage>
        <taxon>Eukaryota</taxon>
        <taxon>Fungi</taxon>
        <taxon>Fungi incertae sedis</taxon>
        <taxon>Chytridiomycota</taxon>
        <taxon>Chytridiomycota incertae sedis</taxon>
        <taxon>Chytridiomycetes</taxon>
        <taxon>Chytridiales</taxon>
        <taxon>Chytriomycetaceae</taxon>
        <taxon>Rhizoclosmatium</taxon>
    </lineage>
</organism>
<gene>
    <name evidence="7" type="ORF">BCR33DRAFT_695179</name>
</gene>
<dbReference type="SUPFAM" id="SSF50978">
    <property type="entry name" value="WD40 repeat-like"/>
    <property type="match status" value="1"/>
</dbReference>